<dbReference type="SUPFAM" id="SSF52172">
    <property type="entry name" value="CheY-like"/>
    <property type="match status" value="1"/>
</dbReference>
<dbReference type="InterPro" id="IPR001789">
    <property type="entry name" value="Sig_transdc_resp-reg_receiver"/>
</dbReference>
<sequence length="136" mass="14592">MPVWLGAPMARILIVDDEVHVVGALRRLLRREGFSIEVALNGQEAIEKLATFEADVVISDFRMRGMNGLELLGQVLRIAPRAARILISGHADLSGGSESGVISHFISKPWDDDRLVADVRALLGGQGQQGPATSGP</sequence>
<dbReference type="SMART" id="SM00448">
    <property type="entry name" value="REC"/>
    <property type="match status" value="1"/>
</dbReference>
<evidence type="ECO:0000259" key="3">
    <source>
        <dbReference type="PROSITE" id="PS50110"/>
    </source>
</evidence>
<accession>A0AAC8QH09</accession>
<dbReference type="Proteomes" id="UP000035579">
    <property type="component" value="Chromosome"/>
</dbReference>
<organism evidence="4 5">
    <name type="scientific">Archangium gephyra</name>
    <dbReference type="NCBI Taxonomy" id="48"/>
    <lineage>
        <taxon>Bacteria</taxon>
        <taxon>Pseudomonadati</taxon>
        <taxon>Myxococcota</taxon>
        <taxon>Myxococcia</taxon>
        <taxon>Myxococcales</taxon>
        <taxon>Cystobacterineae</taxon>
        <taxon>Archangiaceae</taxon>
        <taxon>Archangium</taxon>
    </lineage>
</organism>
<dbReference type="PANTHER" id="PTHR44591:SF3">
    <property type="entry name" value="RESPONSE REGULATORY DOMAIN-CONTAINING PROTEIN"/>
    <property type="match status" value="1"/>
</dbReference>
<keyword evidence="1 2" id="KW-0597">Phosphoprotein</keyword>
<dbReference type="Gene3D" id="3.40.50.2300">
    <property type="match status" value="1"/>
</dbReference>
<dbReference type="KEGG" id="age:AA314_09193"/>
<dbReference type="AlphaFoldDB" id="A0AAC8QH09"/>
<proteinExistence type="predicted"/>
<feature type="domain" description="Response regulatory" evidence="3">
    <location>
        <begin position="11"/>
        <end position="123"/>
    </location>
</feature>
<protein>
    <submittedName>
        <fullName evidence="4">Response regulator</fullName>
    </submittedName>
</protein>
<dbReference type="GO" id="GO:0000160">
    <property type="term" value="P:phosphorelay signal transduction system"/>
    <property type="evidence" value="ECO:0007669"/>
    <property type="project" value="InterPro"/>
</dbReference>
<evidence type="ECO:0000313" key="5">
    <source>
        <dbReference type="Proteomes" id="UP000035579"/>
    </source>
</evidence>
<evidence type="ECO:0000313" key="4">
    <source>
        <dbReference type="EMBL" id="AKJ07567.1"/>
    </source>
</evidence>
<gene>
    <name evidence="4" type="ORF">AA314_09193</name>
</gene>
<dbReference type="PANTHER" id="PTHR44591">
    <property type="entry name" value="STRESS RESPONSE REGULATOR PROTEIN 1"/>
    <property type="match status" value="1"/>
</dbReference>
<dbReference type="InterPro" id="IPR011006">
    <property type="entry name" value="CheY-like_superfamily"/>
</dbReference>
<evidence type="ECO:0000256" key="2">
    <source>
        <dbReference type="PROSITE-ProRule" id="PRU00169"/>
    </source>
</evidence>
<evidence type="ECO:0000256" key="1">
    <source>
        <dbReference type="ARBA" id="ARBA00022553"/>
    </source>
</evidence>
<dbReference type="Pfam" id="PF00072">
    <property type="entry name" value="Response_reg"/>
    <property type="match status" value="1"/>
</dbReference>
<dbReference type="InterPro" id="IPR050595">
    <property type="entry name" value="Bact_response_regulator"/>
</dbReference>
<dbReference type="EMBL" id="CP011509">
    <property type="protein sequence ID" value="AKJ07567.1"/>
    <property type="molecule type" value="Genomic_DNA"/>
</dbReference>
<reference evidence="4 5" key="1">
    <citation type="submission" date="2015-05" db="EMBL/GenBank/DDBJ databases">
        <title>Genome assembly of Archangium gephyra DSM 2261.</title>
        <authorList>
            <person name="Sharma G."/>
            <person name="Subramanian S."/>
        </authorList>
    </citation>
    <scope>NUCLEOTIDE SEQUENCE [LARGE SCALE GENOMIC DNA]</scope>
    <source>
        <strain evidence="4 5">DSM 2261</strain>
    </source>
</reference>
<name>A0AAC8QH09_9BACT</name>
<feature type="modified residue" description="4-aspartylphosphate" evidence="2">
    <location>
        <position position="60"/>
    </location>
</feature>
<dbReference type="PROSITE" id="PS50110">
    <property type="entry name" value="RESPONSE_REGULATORY"/>
    <property type="match status" value="1"/>
</dbReference>